<accession>A0AAD1Y3D4</accession>
<keyword evidence="2" id="KW-0689">Ribosomal protein</keyword>
<keyword evidence="3" id="KW-0687">Ribonucleoprotein</keyword>
<dbReference type="SUPFAM" id="SSF50104">
    <property type="entry name" value="Translation proteins SH3-like domain"/>
    <property type="match status" value="1"/>
</dbReference>
<dbReference type="Proteomes" id="UP001295684">
    <property type="component" value="Unassembled WGS sequence"/>
</dbReference>
<dbReference type="AlphaFoldDB" id="A0AAD1Y3D4"/>
<dbReference type="InterPro" id="IPR038655">
    <property type="entry name" value="Ribosomal_eL27_sf"/>
</dbReference>
<comment type="similarity">
    <text evidence="1">Belongs to the eukaryotic ribosomal protein eL27 family.</text>
</comment>
<sequence length="142" mass="16393">MGGFMKSGRICILTSGRFAGKKAIIVSQHETRANRAFPHAVVAGIERYPKRVTRRMGKKRIARKSHIKPFVKAVNLSHLLPTRYVVKDFDLDGINDEILKDKEQKVEAKKTLRKVFEKKYLNPTSAEDKGENTKFFFKKLRF</sequence>
<dbReference type="GO" id="GO:0003735">
    <property type="term" value="F:structural constituent of ribosome"/>
    <property type="evidence" value="ECO:0007669"/>
    <property type="project" value="InterPro"/>
</dbReference>
<evidence type="ECO:0000256" key="3">
    <source>
        <dbReference type="ARBA" id="ARBA00023274"/>
    </source>
</evidence>
<comment type="caution">
    <text evidence="4">The sequence shown here is derived from an EMBL/GenBank/DDBJ whole genome shotgun (WGS) entry which is preliminary data.</text>
</comment>
<evidence type="ECO:0000256" key="1">
    <source>
        <dbReference type="ARBA" id="ARBA00009124"/>
    </source>
</evidence>
<dbReference type="GO" id="GO:1990904">
    <property type="term" value="C:ribonucleoprotein complex"/>
    <property type="evidence" value="ECO:0007669"/>
    <property type="project" value="UniProtKB-KW"/>
</dbReference>
<dbReference type="Pfam" id="PF01777">
    <property type="entry name" value="Ribosomal_L27e"/>
    <property type="match status" value="1"/>
</dbReference>
<evidence type="ECO:0000256" key="2">
    <source>
        <dbReference type="ARBA" id="ARBA00022980"/>
    </source>
</evidence>
<reference evidence="4" key="1">
    <citation type="submission" date="2023-07" db="EMBL/GenBank/DDBJ databases">
        <authorList>
            <consortium name="AG Swart"/>
            <person name="Singh M."/>
            <person name="Singh A."/>
            <person name="Seah K."/>
            <person name="Emmerich C."/>
        </authorList>
    </citation>
    <scope>NUCLEOTIDE SEQUENCE</scope>
    <source>
        <strain evidence="4">DP1</strain>
    </source>
</reference>
<dbReference type="InterPro" id="IPR008991">
    <property type="entry name" value="Translation_prot_SH3-like_sf"/>
</dbReference>
<evidence type="ECO:0008006" key="6">
    <source>
        <dbReference type="Google" id="ProtNLM"/>
    </source>
</evidence>
<gene>
    <name evidence="4" type="ORF">ECRASSUSDP1_LOCUS23625</name>
</gene>
<dbReference type="InterPro" id="IPR041991">
    <property type="entry name" value="Ribosomal_eL27_KOW"/>
</dbReference>
<dbReference type="InterPro" id="IPR001141">
    <property type="entry name" value="Ribosomal_eL27"/>
</dbReference>
<organism evidence="4 5">
    <name type="scientific">Euplotes crassus</name>
    <dbReference type="NCBI Taxonomy" id="5936"/>
    <lineage>
        <taxon>Eukaryota</taxon>
        <taxon>Sar</taxon>
        <taxon>Alveolata</taxon>
        <taxon>Ciliophora</taxon>
        <taxon>Intramacronucleata</taxon>
        <taxon>Spirotrichea</taxon>
        <taxon>Hypotrichia</taxon>
        <taxon>Euplotida</taxon>
        <taxon>Euplotidae</taxon>
        <taxon>Moneuplotes</taxon>
    </lineage>
</organism>
<dbReference type="EMBL" id="CAMPGE010024306">
    <property type="protein sequence ID" value="CAI2382157.1"/>
    <property type="molecule type" value="Genomic_DNA"/>
</dbReference>
<protein>
    <recommendedName>
        <fullName evidence="6">60S ribosomal protein L27</fullName>
    </recommendedName>
</protein>
<dbReference type="CDD" id="cd06090">
    <property type="entry name" value="KOW_RPL27"/>
    <property type="match status" value="1"/>
</dbReference>
<evidence type="ECO:0000313" key="4">
    <source>
        <dbReference type="EMBL" id="CAI2382157.1"/>
    </source>
</evidence>
<dbReference type="GO" id="GO:0005840">
    <property type="term" value="C:ribosome"/>
    <property type="evidence" value="ECO:0007669"/>
    <property type="project" value="UniProtKB-KW"/>
</dbReference>
<keyword evidence="5" id="KW-1185">Reference proteome</keyword>
<proteinExistence type="inferred from homology"/>
<dbReference type="Gene3D" id="2.30.30.770">
    <property type="match status" value="1"/>
</dbReference>
<name>A0AAD1Y3D4_EUPCR</name>
<evidence type="ECO:0000313" key="5">
    <source>
        <dbReference type="Proteomes" id="UP001295684"/>
    </source>
</evidence>
<dbReference type="GO" id="GO:0006412">
    <property type="term" value="P:translation"/>
    <property type="evidence" value="ECO:0007669"/>
    <property type="project" value="InterPro"/>
</dbReference>
<dbReference type="PANTHER" id="PTHR10497">
    <property type="entry name" value="60S RIBOSOMAL PROTEIN L27"/>
    <property type="match status" value="1"/>
</dbReference>